<evidence type="ECO:0000313" key="2">
    <source>
        <dbReference type="EMBL" id="KAB7742875.1"/>
    </source>
</evidence>
<dbReference type="GO" id="GO:0016787">
    <property type="term" value="F:hydrolase activity"/>
    <property type="evidence" value="ECO:0007669"/>
    <property type="project" value="UniProtKB-KW"/>
</dbReference>
<dbReference type="GO" id="GO:0046983">
    <property type="term" value="F:protein dimerization activity"/>
    <property type="evidence" value="ECO:0007669"/>
    <property type="project" value="InterPro"/>
</dbReference>
<protein>
    <submittedName>
        <fullName evidence="2">MBL fold metallo-hydrolase</fullName>
    </submittedName>
</protein>
<name>A0A6N6VPV0_9HYPH</name>
<dbReference type="AlphaFoldDB" id="A0A6N6VPV0"/>
<evidence type="ECO:0000259" key="1">
    <source>
        <dbReference type="SMART" id="SM00849"/>
    </source>
</evidence>
<dbReference type="InterPro" id="IPR036866">
    <property type="entry name" value="RibonucZ/Hydroxyglut_hydro"/>
</dbReference>
<dbReference type="PANTHER" id="PTHR43223:SF2">
    <property type="entry name" value="METALLO-BETA-LACTAMASE DOMAIN-CONTAINING PROTEIN"/>
    <property type="match status" value="1"/>
</dbReference>
<dbReference type="SUPFAM" id="SSF56281">
    <property type="entry name" value="Metallo-hydrolase/oxidoreductase"/>
    <property type="match status" value="1"/>
</dbReference>
<dbReference type="InterPro" id="IPR038536">
    <property type="entry name" value="Alkyl/aryl-sulf_dimr_sf"/>
</dbReference>
<dbReference type="InterPro" id="IPR052195">
    <property type="entry name" value="Bact_Alkyl/Aryl-Sulfatase"/>
</dbReference>
<reference evidence="2 3" key="1">
    <citation type="submission" date="2019-09" db="EMBL/GenBank/DDBJ databases">
        <title>Parvibaculum sedimenti sp. nov., isolated from sediment.</title>
        <authorList>
            <person name="Wang Y."/>
        </authorList>
    </citation>
    <scope>NUCLEOTIDE SEQUENCE [LARGE SCALE GENOMIC DNA]</scope>
    <source>
        <strain evidence="2 3">HXT-9</strain>
    </source>
</reference>
<comment type="caution">
    <text evidence="2">The sequence shown here is derived from an EMBL/GenBank/DDBJ whole genome shotgun (WGS) entry which is preliminary data.</text>
</comment>
<dbReference type="PANTHER" id="PTHR43223">
    <property type="entry name" value="ALKYL/ARYL-SULFATASE"/>
    <property type="match status" value="1"/>
</dbReference>
<dbReference type="Pfam" id="PF00753">
    <property type="entry name" value="Lactamase_B"/>
    <property type="match status" value="1"/>
</dbReference>
<dbReference type="Proteomes" id="UP000468901">
    <property type="component" value="Unassembled WGS sequence"/>
</dbReference>
<dbReference type="RefSeq" id="WP_152214426.1">
    <property type="nucleotide sequence ID" value="NZ_WESC01000001.1"/>
</dbReference>
<proteinExistence type="predicted"/>
<dbReference type="Pfam" id="PF14863">
    <property type="entry name" value="Alkyl_sulf_dimr"/>
    <property type="match status" value="1"/>
</dbReference>
<dbReference type="InterPro" id="IPR029228">
    <property type="entry name" value="Alkyl_sulf_dimr"/>
</dbReference>
<sequence>MADLLALSARYIDNDIYEGAGLVNRPTTELSEIADGIALIEAFSHVVTFRTGDGLVLFDTSLEAFGKGVLASLRRWTDEPVSNICYTHGHADHVGGTGAFVCEACEKKARRPRIIGHENVSPRFRRYELTNGYNFTINARQFAPATELRMGVTDAEGKVLPPAGRFGPDPWVEPDTTFRDRLEFKSGDTRFELRHALGETDDHLWAWVPERKAICSGDFVTWVFPNAGNPQKVQRYPLEWAKALREMIALEPELLLSAHGLPISGKARIASVLDNIATALEMLVSQTLDMMNAGARLDEIVHAVKLPSSLMDKPYLRPVYDEPEFIIHNVWRLYGGWYDGNPAHLKPAPDAVLAAELASLAGGPLALARRAEALADQGDLRLACHLAELAAQAAPDNRDVHAARAAIYGKRRKSEASLMAKGIYGWAERESAKKL</sequence>
<feature type="domain" description="Metallo-beta-lactamase" evidence="1">
    <location>
        <begin position="43"/>
        <end position="259"/>
    </location>
</feature>
<dbReference type="Gene3D" id="3.60.15.30">
    <property type="entry name" value="Metallo-beta-lactamase domain"/>
    <property type="match status" value="1"/>
</dbReference>
<keyword evidence="2" id="KW-0378">Hydrolase</keyword>
<dbReference type="SMART" id="SM00849">
    <property type="entry name" value="Lactamase_B"/>
    <property type="match status" value="1"/>
</dbReference>
<keyword evidence="3" id="KW-1185">Reference proteome</keyword>
<dbReference type="Gene3D" id="1.25.40.880">
    <property type="entry name" value="Alkyl sulfatase, dimerisation domain"/>
    <property type="match status" value="1"/>
</dbReference>
<dbReference type="InterPro" id="IPR001279">
    <property type="entry name" value="Metallo-B-lactamas"/>
</dbReference>
<evidence type="ECO:0000313" key="3">
    <source>
        <dbReference type="Proteomes" id="UP000468901"/>
    </source>
</evidence>
<dbReference type="EMBL" id="WESC01000001">
    <property type="protein sequence ID" value="KAB7742875.1"/>
    <property type="molecule type" value="Genomic_DNA"/>
</dbReference>
<gene>
    <name evidence="2" type="ORF">F2P47_01745</name>
</gene>
<accession>A0A6N6VPV0</accession>
<organism evidence="2 3">
    <name type="scientific">Parvibaculum sedimenti</name>
    <dbReference type="NCBI Taxonomy" id="2608632"/>
    <lineage>
        <taxon>Bacteria</taxon>
        <taxon>Pseudomonadati</taxon>
        <taxon>Pseudomonadota</taxon>
        <taxon>Alphaproteobacteria</taxon>
        <taxon>Hyphomicrobiales</taxon>
        <taxon>Parvibaculaceae</taxon>
        <taxon>Parvibaculum</taxon>
    </lineage>
</organism>